<dbReference type="PANTHER" id="PTHR47592:SF24">
    <property type="entry name" value="BNACNNG30200D PROTEIN"/>
    <property type="match status" value="1"/>
</dbReference>
<name>A0A2G2W377_CAPBA</name>
<dbReference type="STRING" id="33114.A0A2G2W377"/>
<reference evidence="3" key="2">
    <citation type="journal article" date="2017" name="J. Anim. Genet.">
        <title>Multiple reference genome sequences of hot pepper reveal the massive evolution of plant disease resistance genes by retroduplication.</title>
        <authorList>
            <person name="Kim S."/>
            <person name="Park J."/>
            <person name="Yeom S.-I."/>
            <person name="Kim Y.-M."/>
            <person name="Seo E."/>
            <person name="Kim K.-T."/>
            <person name="Kim M.-S."/>
            <person name="Lee J.M."/>
            <person name="Cheong K."/>
            <person name="Shin H.-S."/>
            <person name="Kim S.-B."/>
            <person name="Han K."/>
            <person name="Lee J."/>
            <person name="Park M."/>
            <person name="Lee H.-A."/>
            <person name="Lee H.-Y."/>
            <person name="Lee Y."/>
            <person name="Oh S."/>
            <person name="Lee J.H."/>
            <person name="Choi E."/>
            <person name="Choi E."/>
            <person name="Lee S.E."/>
            <person name="Jeon J."/>
            <person name="Kim H."/>
            <person name="Choi G."/>
            <person name="Song H."/>
            <person name="Lee J."/>
            <person name="Lee S.-C."/>
            <person name="Kwon J.-K."/>
            <person name="Lee H.-Y."/>
            <person name="Koo N."/>
            <person name="Hong Y."/>
            <person name="Kim R.W."/>
            <person name="Kang W.-H."/>
            <person name="Huh J.H."/>
            <person name="Kang B.-C."/>
            <person name="Yang T.-J."/>
            <person name="Lee Y.-H."/>
            <person name="Bennetzen J.L."/>
            <person name="Choi D."/>
        </authorList>
    </citation>
    <scope>NUCLEOTIDE SEQUENCE [LARGE SCALE GENOMIC DNA]</scope>
    <source>
        <strain evidence="3">cv. PBC81</strain>
    </source>
</reference>
<dbReference type="EMBL" id="MLFT02000008">
    <property type="protein sequence ID" value="PHT39639.1"/>
    <property type="molecule type" value="Genomic_DNA"/>
</dbReference>
<keyword evidence="3" id="KW-1185">Reference proteome</keyword>
<dbReference type="Proteomes" id="UP000224567">
    <property type="component" value="Unassembled WGS sequence"/>
</dbReference>
<dbReference type="OrthoDB" id="2596766at2759"/>
<evidence type="ECO:0000313" key="2">
    <source>
        <dbReference type="EMBL" id="PHT39639.1"/>
    </source>
</evidence>
<comment type="caution">
    <text evidence="2">The sequence shown here is derived from an EMBL/GenBank/DDBJ whole genome shotgun (WGS) entry which is preliminary data.</text>
</comment>
<evidence type="ECO:0000256" key="1">
    <source>
        <dbReference type="SAM" id="MobiDB-lite"/>
    </source>
</evidence>
<feature type="compositionally biased region" description="Basic and acidic residues" evidence="1">
    <location>
        <begin position="41"/>
        <end position="68"/>
    </location>
</feature>
<accession>A0A2G2W377</accession>
<protein>
    <submittedName>
        <fullName evidence="2">Uncharacterized protein</fullName>
    </submittedName>
</protein>
<dbReference type="AlphaFoldDB" id="A0A2G2W377"/>
<dbReference type="PANTHER" id="PTHR47592">
    <property type="entry name" value="PBF68 PROTEIN"/>
    <property type="match status" value="1"/>
</dbReference>
<proteinExistence type="predicted"/>
<evidence type="ECO:0000313" key="3">
    <source>
        <dbReference type="Proteomes" id="UP000224567"/>
    </source>
</evidence>
<feature type="region of interest" description="Disordered" evidence="1">
    <location>
        <begin position="41"/>
        <end position="70"/>
    </location>
</feature>
<reference evidence="2 3" key="1">
    <citation type="journal article" date="2017" name="Genome Biol.">
        <title>New reference genome sequences of hot pepper reveal the massive evolution of plant disease-resistance genes by retroduplication.</title>
        <authorList>
            <person name="Kim S."/>
            <person name="Park J."/>
            <person name="Yeom S.I."/>
            <person name="Kim Y.M."/>
            <person name="Seo E."/>
            <person name="Kim K.T."/>
            <person name="Kim M.S."/>
            <person name="Lee J.M."/>
            <person name="Cheong K."/>
            <person name="Shin H.S."/>
            <person name="Kim S.B."/>
            <person name="Han K."/>
            <person name="Lee J."/>
            <person name="Park M."/>
            <person name="Lee H.A."/>
            <person name="Lee H.Y."/>
            <person name="Lee Y."/>
            <person name="Oh S."/>
            <person name="Lee J.H."/>
            <person name="Choi E."/>
            <person name="Choi E."/>
            <person name="Lee S.E."/>
            <person name="Jeon J."/>
            <person name="Kim H."/>
            <person name="Choi G."/>
            <person name="Song H."/>
            <person name="Lee J."/>
            <person name="Lee S.C."/>
            <person name="Kwon J.K."/>
            <person name="Lee H.Y."/>
            <person name="Koo N."/>
            <person name="Hong Y."/>
            <person name="Kim R.W."/>
            <person name="Kang W.H."/>
            <person name="Huh J.H."/>
            <person name="Kang B.C."/>
            <person name="Yang T.J."/>
            <person name="Lee Y.H."/>
            <person name="Bennetzen J.L."/>
            <person name="Choi D."/>
        </authorList>
    </citation>
    <scope>NUCLEOTIDE SEQUENCE [LARGE SCALE GENOMIC DNA]</scope>
    <source>
        <strain evidence="3">cv. PBC81</strain>
    </source>
</reference>
<sequence length="100" mass="11210">MTYIANSATAKVEGTGKICLKITSDKVLALNNVLHEHDDIDHQIGNEHYPTDEEEARSKDNAELEKSLSKKRRNTIQAFHRGKRNFAASNSYIQGSILLV</sequence>
<organism evidence="2 3">
    <name type="scientific">Capsicum baccatum</name>
    <name type="common">Peruvian pepper</name>
    <dbReference type="NCBI Taxonomy" id="33114"/>
    <lineage>
        <taxon>Eukaryota</taxon>
        <taxon>Viridiplantae</taxon>
        <taxon>Streptophyta</taxon>
        <taxon>Embryophyta</taxon>
        <taxon>Tracheophyta</taxon>
        <taxon>Spermatophyta</taxon>
        <taxon>Magnoliopsida</taxon>
        <taxon>eudicotyledons</taxon>
        <taxon>Gunneridae</taxon>
        <taxon>Pentapetalae</taxon>
        <taxon>asterids</taxon>
        <taxon>lamiids</taxon>
        <taxon>Solanales</taxon>
        <taxon>Solanaceae</taxon>
        <taxon>Solanoideae</taxon>
        <taxon>Capsiceae</taxon>
        <taxon>Capsicum</taxon>
    </lineage>
</organism>
<gene>
    <name evidence="2" type="ORF">CQW23_18493</name>
</gene>